<organism evidence="1 2">
    <name type="scientific">Alkalihalobacillus trypoxylicola</name>
    <dbReference type="NCBI Taxonomy" id="519424"/>
    <lineage>
        <taxon>Bacteria</taxon>
        <taxon>Bacillati</taxon>
        <taxon>Bacillota</taxon>
        <taxon>Bacilli</taxon>
        <taxon>Bacillales</taxon>
        <taxon>Bacillaceae</taxon>
        <taxon>Alkalihalobacillus</taxon>
    </lineage>
</organism>
<evidence type="ECO:0000313" key="2">
    <source>
        <dbReference type="Proteomes" id="UP000075806"/>
    </source>
</evidence>
<accession>A0A162EAE6</accession>
<dbReference type="AlphaFoldDB" id="A0A162EAE6"/>
<protein>
    <submittedName>
        <fullName evidence="1">Uncharacterized protein</fullName>
    </submittedName>
</protein>
<dbReference type="EMBL" id="LTAO01000012">
    <property type="protein sequence ID" value="KYG32151.1"/>
    <property type="molecule type" value="Genomic_DNA"/>
</dbReference>
<dbReference type="OrthoDB" id="9803436at2"/>
<dbReference type="InterPro" id="IPR027363">
    <property type="entry name" value="M1Pi_N"/>
</dbReference>
<keyword evidence="2" id="KW-1185">Reference proteome</keyword>
<gene>
    <name evidence="1" type="ORF">AZF04_05120</name>
</gene>
<proteinExistence type="predicted"/>
<reference evidence="1" key="1">
    <citation type="submission" date="2016-02" db="EMBL/GenBank/DDBJ databases">
        <title>Genome sequence of Bacillus trypoxylicola KCTC 13244(T).</title>
        <authorList>
            <person name="Jeong H."/>
            <person name="Park S.-H."/>
            <person name="Choi S.-K."/>
        </authorList>
    </citation>
    <scope>NUCLEOTIDE SEQUENCE [LARGE SCALE GENOMIC DNA]</scope>
    <source>
        <strain evidence="1">KCTC 13244</strain>
    </source>
</reference>
<sequence>MSLETVVWQKDHLTILNHQQLPNKISFENLFNIEQVWQSINFLKVAGDEDICLVAGYGLALWAHSKHSNQLPLFLDEFEQQSLYLATSMNSLSFHQFLKRLVASVQKATNVKEAKEIALSEVYLQQKNWDLMWENLGLHTVQLFKNEQNILFINATNRSPNPVLSIVHQAKQKGISLHPYFLGEHDENLTLIKVKLKNLQLTTSWIKQNHLHSNIISAVLLCFNALDHDLQPLFPEGSYDLAKLAYENEIPIYVIAPTAPSRYYKDSVYMHEYVPFDYIDGFITDAGLGDYNHFISHYKEIQQGLILY</sequence>
<dbReference type="SUPFAM" id="SSF100950">
    <property type="entry name" value="NagB/RpiA/CoA transferase-like"/>
    <property type="match status" value="1"/>
</dbReference>
<name>A0A162EAE6_9BACI</name>
<dbReference type="Gene3D" id="1.20.120.420">
    <property type="entry name" value="translation initiation factor eif-2b, domain 1"/>
    <property type="match status" value="1"/>
</dbReference>
<dbReference type="STRING" id="519424.AZF04_05120"/>
<dbReference type="Proteomes" id="UP000075806">
    <property type="component" value="Unassembled WGS sequence"/>
</dbReference>
<evidence type="ECO:0000313" key="1">
    <source>
        <dbReference type="EMBL" id="KYG32151.1"/>
    </source>
</evidence>
<comment type="caution">
    <text evidence="1">The sequence shown here is derived from an EMBL/GenBank/DDBJ whole genome shotgun (WGS) entry which is preliminary data.</text>
</comment>
<dbReference type="RefSeq" id="WP_061948465.1">
    <property type="nucleotide sequence ID" value="NZ_LTAO01000012.1"/>
</dbReference>
<dbReference type="InterPro" id="IPR037171">
    <property type="entry name" value="NagB/RpiA_transferase-like"/>
</dbReference>